<feature type="non-terminal residue" evidence="1">
    <location>
        <position position="66"/>
    </location>
</feature>
<gene>
    <name evidence="1" type="ORF">SERLADRAFT_393340</name>
</gene>
<evidence type="ECO:0000313" key="1">
    <source>
        <dbReference type="EMBL" id="EGO22756.1"/>
    </source>
</evidence>
<organism>
    <name type="scientific">Serpula lacrymans var. lacrymans (strain S7.9)</name>
    <name type="common">Dry rot fungus</name>
    <dbReference type="NCBI Taxonomy" id="578457"/>
    <lineage>
        <taxon>Eukaryota</taxon>
        <taxon>Fungi</taxon>
        <taxon>Dikarya</taxon>
        <taxon>Basidiomycota</taxon>
        <taxon>Agaricomycotina</taxon>
        <taxon>Agaricomycetes</taxon>
        <taxon>Agaricomycetidae</taxon>
        <taxon>Boletales</taxon>
        <taxon>Coniophorineae</taxon>
        <taxon>Serpulaceae</taxon>
        <taxon>Serpula</taxon>
    </lineage>
</organism>
<protein>
    <submittedName>
        <fullName evidence="1">Uncharacterized protein</fullName>
    </submittedName>
</protein>
<proteinExistence type="predicted"/>
<dbReference type="RefSeq" id="XP_007319996.1">
    <property type="nucleotide sequence ID" value="XM_007319934.1"/>
</dbReference>
<dbReference type="EMBL" id="GL945436">
    <property type="protein sequence ID" value="EGO22756.1"/>
    <property type="molecule type" value="Genomic_DNA"/>
</dbReference>
<dbReference type="HOGENOM" id="CLU_2838326_0_0_1"/>
<dbReference type="GeneID" id="18811608"/>
<accession>F8P0S2</accession>
<dbReference type="Proteomes" id="UP000008064">
    <property type="component" value="Unassembled WGS sequence"/>
</dbReference>
<name>F8P0S2_SERL9</name>
<sequence>MTIAVDFVESTIASVDRMRSRHHTPDVADRGHRNTHATVEVDKKNGLLVNWNLNSTPLRCGEDIHI</sequence>
<reference evidence="1" key="1">
    <citation type="submission" date="2011-04" db="EMBL/GenBank/DDBJ databases">
        <title>Evolution of plant cell wall degrading machinery underlies the functional diversity of forest fungi.</title>
        <authorList>
            <consortium name="US DOE Joint Genome Institute (JGI-PGF)"/>
            <person name="Eastwood D.C."/>
            <person name="Floudas D."/>
            <person name="Binder M."/>
            <person name="Majcherczyk A."/>
            <person name="Schneider P."/>
            <person name="Aerts A."/>
            <person name="Asiegbu F.O."/>
            <person name="Baker S.E."/>
            <person name="Barry K."/>
            <person name="Bendiksby M."/>
            <person name="Blumentritt M."/>
            <person name="Coutinho P.M."/>
            <person name="Cullen D."/>
            <person name="Cullen D."/>
            <person name="Gathman A."/>
            <person name="Goodell B."/>
            <person name="Henrissat B."/>
            <person name="Ihrmark K."/>
            <person name="Kauserud H."/>
            <person name="Kohler A."/>
            <person name="LaButti K."/>
            <person name="Lapidus A."/>
            <person name="Lavin J.L."/>
            <person name="Lee Y.-H."/>
            <person name="Lindquist E."/>
            <person name="Lilly W."/>
            <person name="Lucas S."/>
            <person name="Morin E."/>
            <person name="Murat C."/>
            <person name="Oguiza J.A."/>
            <person name="Park J."/>
            <person name="Pisabarro A.G."/>
            <person name="Riley R."/>
            <person name="Rosling A."/>
            <person name="Salamov A."/>
            <person name="Schmidt O."/>
            <person name="Schmutz J."/>
            <person name="Skrede I."/>
            <person name="Stenlid J."/>
            <person name="Wiebenga A."/>
            <person name="Xie X."/>
            <person name="Kues U."/>
            <person name="Hibbett D.S."/>
            <person name="Hoffmeister D."/>
            <person name="Hogberg N."/>
            <person name="Martin F."/>
            <person name="Grigoriev I.V."/>
            <person name="Watkinson S.C."/>
        </authorList>
    </citation>
    <scope>NUCLEOTIDE SEQUENCE</scope>
    <source>
        <strain evidence="1">S7.9</strain>
    </source>
</reference>
<dbReference type="KEGG" id="sla:SERLADRAFT_393340"/>
<dbReference type="AlphaFoldDB" id="F8P0S2"/>